<dbReference type="EMBL" id="JAHIBW010000007">
    <property type="protein sequence ID" value="KAG7309457.1"/>
    <property type="molecule type" value="Genomic_DNA"/>
</dbReference>
<reference evidence="8 9" key="1">
    <citation type="submission" date="2021-06" db="EMBL/GenBank/DDBJ databases">
        <title>A haploid diamondback moth (Plutella xylostella L.) genome assembly resolves 31 chromosomes and identifies a diamide resistance mutation.</title>
        <authorList>
            <person name="Ward C.M."/>
            <person name="Perry K.D."/>
            <person name="Baker G."/>
            <person name="Powis K."/>
            <person name="Heckel D.G."/>
            <person name="Baxter S.W."/>
        </authorList>
    </citation>
    <scope>NUCLEOTIDE SEQUENCE [LARGE SCALE GENOMIC DNA]</scope>
    <source>
        <strain evidence="8 9">LV</strain>
        <tissue evidence="8">Single pupa</tissue>
    </source>
</reference>
<feature type="transmembrane region" description="Helical" evidence="6">
    <location>
        <begin position="64"/>
        <end position="85"/>
    </location>
</feature>
<evidence type="ECO:0000256" key="3">
    <source>
        <dbReference type="ARBA" id="ARBA00022692"/>
    </source>
</evidence>
<dbReference type="InterPro" id="IPR004156">
    <property type="entry name" value="OATP"/>
</dbReference>
<feature type="transmembrane region" description="Helical" evidence="6">
    <location>
        <begin position="92"/>
        <end position="111"/>
    </location>
</feature>
<name>A0ABQ7QWN3_PLUXY</name>
<dbReference type="Proteomes" id="UP000823941">
    <property type="component" value="Chromosome 7"/>
</dbReference>
<evidence type="ECO:0000256" key="1">
    <source>
        <dbReference type="ARBA" id="ARBA00004651"/>
    </source>
</evidence>
<feature type="transmembrane region" description="Helical" evidence="6">
    <location>
        <begin position="333"/>
        <end position="350"/>
    </location>
</feature>
<gene>
    <name evidence="8" type="ORF">JYU34_005426</name>
</gene>
<keyword evidence="4 6" id="KW-1133">Transmembrane helix</keyword>
<keyword evidence="3 6" id="KW-0812">Transmembrane</keyword>
<comment type="subcellular location">
    <subcellularLocation>
        <location evidence="1">Cell membrane</location>
        <topology evidence="1">Multi-pass membrane protein</topology>
    </subcellularLocation>
</comment>
<evidence type="ECO:0000256" key="5">
    <source>
        <dbReference type="ARBA" id="ARBA00023136"/>
    </source>
</evidence>
<evidence type="ECO:0000313" key="9">
    <source>
        <dbReference type="Proteomes" id="UP000823941"/>
    </source>
</evidence>
<feature type="transmembrane region" description="Helical" evidence="6">
    <location>
        <begin position="443"/>
        <end position="464"/>
    </location>
</feature>
<feature type="domain" description="Kazal-like" evidence="7">
    <location>
        <begin position="362"/>
        <end position="421"/>
    </location>
</feature>
<proteinExistence type="predicted"/>
<evidence type="ECO:0000256" key="4">
    <source>
        <dbReference type="ARBA" id="ARBA00022989"/>
    </source>
</evidence>
<evidence type="ECO:0000256" key="2">
    <source>
        <dbReference type="ARBA" id="ARBA00022475"/>
    </source>
</evidence>
<feature type="transmembrane region" description="Helical" evidence="6">
    <location>
        <begin position="476"/>
        <end position="501"/>
    </location>
</feature>
<feature type="transmembrane region" description="Helical" evidence="6">
    <location>
        <begin position="203"/>
        <end position="224"/>
    </location>
</feature>
<evidence type="ECO:0000313" key="8">
    <source>
        <dbReference type="EMBL" id="KAG7309457.1"/>
    </source>
</evidence>
<dbReference type="InterPro" id="IPR002350">
    <property type="entry name" value="Kazal_dom"/>
</dbReference>
<dbReference type="PANTHER" id="PTHR11388:SF158">
    <property type="entry name" value="ORGANIC ANION TRANSPORTING POLYPEPTIDE 33EB"/>
    <property type="match status" value="1"/>
</dbReference>
<keyword evidence="5 6" id="KW-0472">Membrane</keyword>
<accession>A0ABQ7QWN3</accession>
<dbReference type="PANTHER" id="PTHR11388">
    <property type="entry name" value="ORGANIC ANION TRANSPORTER"/>
    <property type="match status" value="1"/>
</dbReference>
<keyword evidence="2" id="KW-1003">Cell membrane</keyword>
<dbReference type="Pfam" id="PF03137">
    <property type="entry name" value="OATP"/>
    <property type="match status" value="1"/>
</dbReference>
<organism evidence="8 9">
    <name type="scientific">Plutella xylostella</name>
    <name type="common">Diamondback moth</name>
    <name type="synonym">Plutella maculipennis</name>
    <dbReference type="NCBI Taxonomy" id="51655"/>
    <lineage>
        <taxon>Eukaryota</taxon>
        <taxon>Metazoa</taxon>
        <taxon>Ecdysozoa</taxon>
        <taxon>Arthropoda</taxon>
        <taxon>Hexapoda</taxon>
        <taxon>Insecta</taxon>
        <taxon>Pterygota</taxon>
        <taxon>Neoptera</taxon>
        <taxon>Endopterygota</taxon>
        <taxon>Lepidoptera</taxon>
        <taxon>Glossata</taxon>
        <taxon>Ditrysia</taxon>
        <taxon>Yponomeutoidea</taxon>
        <taxon>Plutellidae</taxon>
        <taxon>Plutella</taxon>
    </lineage>
</organism>
<evidence type="ECO:0000259" key="7">
    <source>
        <dbReference type="PROSITE" id="PS51465"/>
    </source>
</evidence>
<feature type="transmembrane region" description="Helical" evidence="6">
    <location>
        <begin position="255"/>
        <end position="273"/>
    </location>
</feature>
<dbReference type="PROSITE" id="PS51465">
    <property type="entry name" value="KAZAL_2"/>
    <property type="match status" value="1"/>
</dbReference>
<feature type="transmembrane region" description="Helical" evidence="6">
    <location>
        <begin position="293"/>
        <end position="312"/>
    </location>
</feature>
<feature type="transmembrane region" description="Helical" evidence="6">
    <location>
        <begin position="521"/>
        <end position="543"/>
    </location>
</feature>
<protein>
    <recommendedName>
        <fullName evidence="7">Kazal-like domain-containing protein</fullName>
    </recommendedName>
</protein>
<feature type="transmembrane region" description="Helical" evidence="6">
    <location>
        <begin position="131"/>
        <end position="152"/>
    </location>
</feature>
<evidence type="ECO:0000256" key="6">
    <source>
        <dbReference type="SAM" id="Phobius"/>
    </source>
</evidence>
<comment type="caution">
    <text evidence="8">The sequence shown here is derived from an EMBL/GenBank/DDBJ whole genome shotgun (WGS) entry which is preliminary data.</text>
</comment>
<sequence>MCIIGEKVFGALRSCLRPRPFSPVTLQGVVLGSIIGLSMNEVCVQLILKMSADAGELPAAVNDIFFLSISLLEAILAPVTCWLGYRRRPATLRAWLLLTVLTILPLFFLTFEAPEDLALCTSTPLPRSTVYASPTAILRLAAVTALTVASVLTRLSVWSHGVAILDEHRPETLVKDLGIFITARVIVLSVAKPMLMEYLVTRMWLQVIALLGPLVVKGILLCFVPSRLPDPLGLEKLGGRGFFESLRRVVTNGPAMRHAISLAVLAAGVWGFALHNAELAEQKYHVKLSISQANNFADVFRMFSIILMVLVLSYIYRASVPKEFNKFEASKKTIAMTVAVMVAILVPSLLSCDRTVTGLSAEYNQPSCSRSCGCSVQPNSEFNPVCTLSDMKIYYSPCHAGCRNQTSVNGVTVFLDCECAPSSAVLGPCDPARCRGAYNLHQVMFTVLLIAAVSNFVLHGATALRSVDARDKSIALGVVFSLVALIAFVGGHSLFMGISAWTCAFSTDGRCQLQSPRHGLIIGLTSIGLAAVSLLINIASTVIHKRTLR</sequence>
<keyword evidence="9" id="KW-1185">Reference proteome</keyword>